<proteinExistence type="predicted"/>
<evidence type="ECO:0000313" key="2">
    <source>
        <dbReference type="Proteomes" id="UP000064967"/>
    </source>
</evidence>
<accession>A0A0K1QAH4</accession>
<evidence type="ECO:0000313" key="1">
    <source>
        <dbReference type="EMBL" id="AKV02682.1"/>
    </source>
</evidence>
<dbReference type="Proteomes" id="UP000064967">
    <property type="component" value="Chromosome"/>
</dbReference>
<organism evidence="1 2">
    <name type="scientific">Labilithrix luteola</name>
    <dbReference type="NCBI Taxonomy" id="1391654"/>
    <lineage>
        <taxon>Bacteria</taxon>
        <taxon>Pseudomonadati</taxon>
        <taxon>Myxococcota</taxon>
        <taxon>Polyangia</taxon>
        <taxon>Polyangiales</taxon>
        <taxon>Labilitrichaceae</taxon>
        <taxon>Labilithrix</taxon>
    </lineage>
</organism>
<gene>
    <name evidence="1" type="ORF">AKJ09_09345</name>
</gene>
<name>A0A0K1QAH4_9BACT</name>
<sequence>MNDAIPLATLMRAAQPWSPGARRGQQALFDLRALRDLCGFAALRPIGARRLGSALALSSTSRAEST</sequence>
<dbReference type="AlphaFoldDB" id="A0A0K1QAH4"/>
<dbReference type="EMBL" id="CP012333">
    <property type="protein sequence ID" value="AKV02682.1"/>
    <property type="molecule type" value="Genomic_DNA"/>
</dbReference>
<reference evidence="1 2" key="1">
    <citation type="submission" date="2015-08" db="EMBL/GenBank/DDBJ databases">
        <authorList>
            <person name="Babu N.S."/>
            <person name="Beckwith C.J."/>
            <person name="Beseler K.G."/>
            <person name="Brison A."/>
            <person name="Carone J.V."/>
            <person name="Caskin T.P."/>
            <person name="Diamond M."/>
            <person name="Durham M.E."/>
            <person name="Foxe J.M."/>
            <person name="Go M."/>
            <person name="Henderson B.A."/>
            <person name="Jones I.B."/>
            <person name="McGettigan J.A."/>
            <person name="Micheletti S.J."/>
            <person name="Nasrallah M.E."/>
            <person name="Ortiz D."/>
            <person name="Piller C.R."/>
            <person name="Privatt S.R."/>
            <person name="Schneider S.L."/>
            <person name="Sharp S."/>
            <person name="Smith T.C."/>
            <person name="Stanton J.D."/>
            <person name="Ullery H.E."/>
            <person name="Wilson R.J."/>
            <person name="Serrano M.G."/>
            <person name="Buck G."/>
            <person name="Lee V."/>
            <person name="Wang Y."/>
            <person name="Carvalho R."/>
            <person name="Voegtly L."/>
            <person name="Shi R."/>
            <person name="Duckworth R."/>
            <person name="Johnson A."/>
            <person name="Loviza R."/>
            <person name="Walstead R."/>
            <person name="Shah Z."/>
            <person name="Kiflezghi M."/>
            <person name="Wade K."/>
            <person name="Ball S.L."/>
            <person name="Bradley K.W."/>
            <person name="Asai D.J."/>
            <person name="Bowman C.A."/>
            <person name="Russell D.A."/>
            <person name="Pope W.H."/>
            <person name="Jacobs-Sera D."/>
            <person name="Hendrix R.W."/>
            <person name="Hatfull G.F."/>
        </authorList>
    </citation>
    <scope>NUCLEOTIDE SEQUENCE [LARGE SCALE GENOMIC DNA]</scope>
    <source>
        <strain evidence="1 2">DSM 27648</strain>
    </source>
</reference>
<dbReference type="STRING" id="1391654.AKJ09_09345"/>
<keyword evidence="2" id="KW-1185">Reference proteome</keyword>
<protein>
    <submittedName>
        <fullName evidence="1">Uncharacterized protein</fullName>
    </submittedName>
</protein>
<dbReference type="KEGG" id="llu:AKJ09_09345"/>